<keyword evidence="1" id="KW-0812">Transmembrane</keyword>
<keyword evidence="1" id="KW-0472">Membrane</keyword>
<reference evidence="2" key="1">
    <citation type="submission" date="2023-07" db="EMBL/GenBank/DDBJ databases">
        <title>Genome content predicts the carbon catabolic preferences of heterotrophic bacteria.</title>
        <authorList>
            <person name="Gralka M."/>
        </authorList>
    </citation>
    <scope>NUCLEOTIDE SEQUENCE</scope>
    <source>
        <strain evidence="2">E2R20</strain>
    </source>
</reference>
<feature type="transmembrane region" description="Helical" evidence="1">
    <location>
        <begin position="46"/>
        <end position="63"/>
    </location>
</feature>
<evidence type="ECO:0000313" key="2">
    <source>
        <dbReference type="EMBL" id="MDO6575312.1"/>
    </source>
</evidence>
<keyword evidence="3" id="KW-1185">Reference proteome</keyword>
<dbReference type="Proteomes" id="UP001170310">
    <property type="component" value="Unassembled WGS sequence"/>
</dbReference>
<proteinExistence type="predicted"/>
<dbReference type="AlphaFoldDB" id="A0AAW7YZ33"/>
<dbReference type="EMBL" id="JAUOQO010000495">
    <property type="protein sequence ID" value="MDO6575312.1"/>
    <property type="molecule type" value="Genomic_DNA"/>
</dbReference>
<keyword evidence="1" id="KW-1133">Transmembrane helix</keyword>
<feature type="transmembrane region" description="Helical" evidence="1">
    <location>
        <begin position="68"/>
        <end position="85"/>
    </location>
</feature>
<organism evidence="2 3">
    <name type="scientific">Staphylococcus pasteuri_A</name>
    <dbReference type="NCBI Taxonomy" id="3062664"/>
    <lineage>
        <taxon>Bacteria</taxon>
        <taxon>Bacillati</taxon>
        <taxon>Bacillota</taxon>
        <taxon>Bacilli</taxon>
        <taxon>Bacillales</taxon>
        <taxon>Staphylococcaceae</taxon>
        <taxon>Staphylococcus</taxon>
    </lineage>
</organism>
<sequence length="86" mass="9092">AEAALYGALTALIFTLWPLARTEDIRPATLFRDAMGGARLLPHWPYVATTLVLTAALLGAAALFSNSLWLTLWTAGGIIAALIVLA</sequence>
<feature type="non-terminal residue" evidence="2">
    <location>
        <position position="86"/>
    </location>
</feature>
<evidence type="ECO:0008006" key="4">
    <source>
        <dbReference type="Google" id="ProtNLM"/>
    </source>
</evidence>
<evidence type="ECO:0000256" key="1">
    <source>
        <dbReference type="SAM" id="Phobius"/>
    </source>
</evidence>
<name>A0AAW7YZ33_9STAP</name>
<evidence type="ECO:0000313" key="3">
    <source>
        <dbReference type="Proteomes" id="UP001170310"/>
    </source>
</evidence>
<feature type="non-terminal residue" evidence="2">
    <location>
        <position position="1"/>
    </location>
</feature>
<comment type="caution">
    <text evidence="2">The sequence shown here is derived from an EMBL/GenBank/DDBJ whole genome shotgun (WGS) entry which is preliminary data.</text>
</comment>
<dbReference type="RefSeq" id="WP_303522339.1">
    <property type="nucleotide sequence ID" value="NZ_JAUOQO010000495.1"/>
</dbReference>
<protein>
    <recommendedName>
        <fullName evidence="4">ABC transporter permease</fullName>
    </recommendedName>
</protein>
<gene>
    <name evidence="2" type="ORF">Q4528_14445</name>
</gene>
<accession>A0AAW7YZ33</accession>